<comment type="caution">
    <text evidence="1">The sequence shown here is derived from an EMBL/GenBank/DDBJ whole genome shotgun (WGS) entry which is preliminary data.</text>
</comment>
<dbReference type="Proteomes" id="UP001295684">
    <property type="component" value="Unassembled WGS sequence"/>
</dbReference>
<dbReference type="PANTHER" id="PTHR28617">
    <property type="entry name" value="CILIA- AND FLAGELLA-ASSOCIATED PROTEIN 77"/>
    <property type="match status" value="1"/>
</dbReference>
<protein>
    <submittedName>
        <fullName evidence="1">Uncharacterized protein</fullName>
    </submittedName>
</protein>
<sequence>MNSIGTRTKNMLLVHDDIGKAKPSTRKLPSENFAYGKADYQDVEGAGDVMSNWKFHDQSSKNKPDRDFKKLNKMGLKHKACNARDTYKFRQQNDARMKEAKAGVGKRTTLPPSEFTYGMPCRPSTPIRDVMGNFFGEMAESEIKYKYHHTKTNFRKTDMVQEANKHTAKSKIAHDFIKSKGKEDETQAKLFSGSQDLFKINRFKKVAPRYKKDPRAHHA</sequence>
<evidence type="ECO:0000313" key="1">
    <source>
        <dbReference type="EMBL" id="CAI2379122.1"/>
    </source>
</evidence>
<dbReference type="EMBL" id="CAMPGE010020943">
    <property type="protein sequence ID" value="CAI2379122.1"/>
    <property type="molecule type" value="Genomic_DNA"/>
</dbReference>
<dbReference type="Pfam" id="PF14825">
    <property type="entry name" value="CFAP77"/>
    <property type="match status" value="1"/>
</dbReference>
<name>A0AAD1XUA6_EUPCR</name>
<keyword evidence="2" id="KW-1185">Reference proteome</keyword>
<gene>
    <name evidence="1" type="ORF">ECRASSUSDP1_LOCUS20531</name>
</gene>
<dbReference type="PANTHER" id="PTHR28617:SF1">
    <property type="entry name" value="CILIA- AND FLAGELLA-ASSOCIATED PROTEIN 77"/>
    <property type="match status" value="1"/>
</dbReference>
<dbReference type="AlphaFoldDB" id="A0AAD1XUA6"/>
<organism evidence="1 2">
    <name type="scientific">Euplotes crassus</name>
    <dbReference type="NCBI Taxonomy" id="5936"/>
    <lineage>
        <taxon>Eukaryota</taxon>
        <taxon>Sar</taxon>
        <taxon>Alveolata</taxon>
        <taxon>Ciliophora</taxon>
        <taxon>Intramacronucleata</taxon>
        <taxon>Spirotrichea</taxon>
        <taxon>Hypotrichia</taxon>
        <taxon>Euplotida</taxon>
        <taxon>Euplotidae</taxon>
        <taxon>Moneuplotes</taxon>
    </lineage>
</organism>
<dbReference type="InterPro" id="IPR029147">
    <property type="entry name" value="CFAP77"/>
</dbReference>
<proteinExistence type="predicted"/>
<accession>A0AAD1XUA6</accession>
<reference evidence="1" key="1">
    <citation type="submission" date="2023-07" db="EMBL/GenBank/DDBJ databases">
        <authorList>
            <consortium name="AG Swart"/>
            <person name="Singh M."/>
            <person name="Singh A."/>
            <person name="Seah K."/>
            <person name="Emmerich C."/>
        </authorList>
    </citation>
    <scope>NUCLEOTIDE SEQUENCE</scope>
    <source>
        <strain evidence="1">DP1</strain>
    </source>
</reference>
<evidence type="ECO:0000313" key="2">
    <source>
        <dbReference type="Proteomes" id="UP001295684"/>
    </source>
</evidence>